<proteinExistence type="predicted"/>
<dbReference type="Proteomes" id="UP000176420">
    <property type="component" value="Unassembled WGS sequence"/>
</dbReference>
<dbReference type="AlphaFoldDB" id="A0A1G2BF95"/>
<dbReference type="EMBL" id="MHKI01000006">
    <property type="protein sequence ID" value="OGY87725.1"/>
    <property type="molecule type" value="Genomic_DNA"/>
</dbReference>
<organism evidence="2 3">
    <name type="scientific">Candidatus Kerfeldbacteria bacterium RIFOXYB2_FULL_38_14</name>
    <dbReference type="NCBI Taxonomy" id="1798547"/>
    <lineage>
        <taxon>Bacteria</taxon>
        <taxon>Candidatus Kerfeldiibacteriota</taxon>
    </lineage>
</organism>
<sequence length="206" mass="23213">MKQKSDSHEKNRYLVLFLIILTIGLVLIFLGVNANRNNSTPNITNVNVNVNSETRSVNTENTNEDRAEIVTEDQKAQFALEAFFSALTDKKYTGALTLFAPNEWETMSSFVDEDERNDHIKVLQAYCERVQTCLPVKILSIARTANDSSFEYVAQVQFIAENGDPYVLGPCCGATEEEMPSQDIFEYHVKLMNGGYKVITPPVYNP</sequence>
<feature type="transmembrane region" description="Helical" evidence="1">
    <location>
        <begin position="12"/>
        <end position="32"/>
    </location>
</feature>
<reference evidence="2 3" key="1">
    <citation type="journal article" date="2016" name="Nat. Commun.">
        <title>Thousands of microbial genomes shed light on interconnected biogeochemical processes in an aquifer system.</title>
        <authorList>
            <person name="Anantharaman K."/>
            <person name="Brown C.T."/>
            <person name="Hug L.A."/>
            <person name="Sharon I."/>
            <person name="Castelle C.J."/>
            <person name="Probst A.J."/>
            <person name="Thomas B.C."/>
            <person name="Singh A."/>
            <person name="Wilkins M.J."/>
            <person name="Karaoz U."/>
            <person name="Brodie E.L."/>
            <person name="Williams K.H."/>
            <person name="Hubbard S.S."/>
            <person name="Banfield J.F."/>
        </authorList>
    </citation>
    <scope>NUCLEOTIDE SEQUENCE [LARGE SCALE GENOMIC DNA]</scope>
</reference>
<keyword evidence="1" id="KW-1133">Transmembrane helix</keyword>
<comment type="caution">
    <text evidence="2">The sequence shown here is derived from an EMBL/GenBank/DDBJ whole genome shotgun (WGS) entry which is preliminary data.</text>
</comment>
<gene>
    <name evidence="2" type="ORF">A2319_04750</name>
</gene>
<evidence type="ECO:0000256" key="1">
    <source>
        <dbReference type="SAM" id="Phobius"/>
    </source>
</evidence>
<accession>A0A1G2BF95</accession>
<name>A0A1G2BF95_9BACT</name>
<keyword evidence="1" id="KW-0472">Membrane</keyword>
<evidence type="ECO:0000313" key="3">
    <source>
        <dbReference type="Proteomes" id="UP000176420"/>
    </source>
</evidence>
<protein>
    <submittedName>
        <fullName evidence="2">Uncharacterized protein</fullName>
    </submittedName>
</protein>
<keyword evidence="1" id="KW-0812">Transmembrane</keyword>
<evidence type="ECO:0000313" key="2">
    <source>
        <dbReference type="EMBL" id="OGY87725.1"/>
    </source>
</evidence>